<dbReference type="GeneID" id="91150000"/>
<dbReference type="SUPFAM" id="SSF103473">
    <property type="entry name" value="MFS general substrate transporter"/>
    <property type="match status" value="1"/>
</dbReference>
<accession>A0ABV2MKE3</accession>
<feature type="transmembrane region" description="Helical" evidence="5">
    <location>
        <begin position="72"/>
        <end position="91"/>
    </location>
</feature>
<evidence type="ECO:0000313" key="6">
    <source>
        <dbReference type="EMBL" id="MET3755863.1"/>
    </source>
</evidence>
<feature type="transmembrane region" description="Helical" evidence="5">
    <location>
        <begin position="194"/>
        <end position="216"/>
    </location>
</feature>
<dbReference type="PANTHER" id="PTHR10361">
    <property type="entry name" value="SODIUM-BILE ACID COTRANSPORTER"/>
    <property type="match status" value="1"/>
</dbReference>
<comment type="subcellular location">
    <subcellularLocation>
        <location evidence="1">Membrane</location>
        <topology evidence="1">Multi-pass membrane protein</topology>
    </subcellularLocation>
</comment>
<dbReference type="Proteomes" id="UP001549077">
    <property type="component" value="Unassembled WGS sequence"/>
</dbReference>
<comment type="caution">
    <text evidence="6">The sequence shown here is derived from an EMBL/GenBank/DDBJ whole genome shotgun (WGS) entry which is preliminary data.</text>
</comment>
<sequence>MISEILRYTLQIALISFMLGSLVDVGLKLDVKDAWTALHDRKFVLLSILSAFVFGPLLAIVIARVFELPGGYALGLLLLGLAPCAPFLPLLADIAKGDPAYSAAFILIAALGTIIVMPIALPFVAPELHAEMVSIARPLLLLVLAPFGIGIAVRRVSKKWADRSDPVIRKLVSFNVLILLSVAFAQNWDRILDTIGTLAIAAQCIFYSGLALFSYAVSYRLPHDRRCIVTLGSCTRNVGAALAPLSAVPDADPQSTTMCILAAFITLMIGFATARILDRLRPKPGLQINAG</sequence>
<dbReference type="PANTHER" id="PTHR10361:SF28">
    <property type="entry name" value="P3 PROTEIN-RELATED"/>
    <property type="match status" value="1"/>
</dbReference>
<dbReference type="Pfam" id="PF01758">
    <property type="entry name" value="SBF"/>
    <property type="match status" value="1"/>
</dbReference>
<evidence type="ECO:0000256" key="2">
    <source>
        <dbReference type="ARBA" id="ARBA00022692"/>
    </source>
</evidence>
<evidence type="ECO:0000256" key="1">
    <source>
        <dbReference type="ARBA" id="ARBA00004141"/>
    </source>
</evidence>
<feature type="transmembrane region" description="Helical" evidence="5">
    <location>
        <begin position="255"/>
        <end position="277"/>
    </location>
</feature>
<protein>
    <submittedName>
        <fullName evidence="6">BASS family bile acid:Na+ symporter</fullName>
    </submittedName>
</protein>
<gene>
    <name evidence="6" type="ORF">ABID08_003234</name>
</gene>
<dbReference type="Gene3D" id="1.20.1530.20">
    <property type="match status" value="1"/>
</dbReference>
<keyword evidence="3 5" id="KW-1133">Transmembrane helix</keyword>
<evidence type="ECO:0000256" key="4">
    <source>
        <dbReference type="ARBA" id="ARBA00023136"/>
    </source>
</evidence>
<evidence type="ECO:0000256" key="3">
    <source>
        <dbReference type="ARBA" id="ARBA00022989"/>
    </source>
</evidence>
<dbReference type="InterPro" id="IPR002657">
    <property type="entry name" value="BilAc:Na_symport/Acr3"/>
</dbReference>
<dbReference type="InterPro" id="IPR036259">
    <property type="entry name" value="MFS_trans_sf"/>
</dbReference>
<reference evidence="6 7" key="1">
    <citation type="submission" date="2024-06" db="EMBL/GenBank/DDBJ databases">
        <title>Genomic Encyclopedia of Type Strains, Phase IV (KMG-IV): sequencing the most valuable type-strain genomes for metagenomic binning, comparative biology and taxonomic classification.</title>
        <authorList>
            <person name="Goeker M."/>
        </authorList>
    </citation>
    <scope>NUCLEOTIDE SEQUENCE [LARGE SCALE GENOMIC DNA]</scope>
    <source>
        <strain evidence="6 7">DSM 29288</strain>
    </source>
</reference>
<feature type="transmembrane region" description="Helical" evidence="5">
    <location>
        <begin position="103"/>
        <end position="123"/>
    </location>
</feature>
<dbReference type="RefSeq" id="WP_168296163.1">
    <property type="nucleotide sequence ID" value="NZ_CP071604.1"/>
</dbReference>
<keyword evidence="2 5" id="KW-0812">Transmembrane</keyword>
<feature type="transmembrane region" description="Helical" evidence="5">
    <location>
        <begin position="12"/>
        <end position="31"/>
    </location>
</feature>
<dbReference type="InterPro" id="IPR004710">
    <property type="entry name" value="Bilac:Na_transpt"/>
</dbReference>
<evidence type="ECO:0000256" key="5">
    <source>
        <dbReference type="SAM" id="Phobius"/>
    </source>
</evidence>
<dbReference type="InterPro" id="IPR038770">
    <property type="entry name" value="Na+/solute_symporter_sf"/>
</dbReference>
<feature type="transmembrane region" description="Helical" evidence="5">
    <location>
        <begin position="43"/>
        <end position="66"/>
    </location>
</feature>
<proteinExistence type="predicted"/>
<feature type="transmembrane region" description="Helical" evidence="5">
    <location>
        <begin position="135"/>
        <end position="156"/>
    </location>
</feature>
<dbReference type="EMBL" id="JBEPMY010000008">
    <property type="protein sequence ID" value="MET3755863.1"/>
    <property type="molecule type" value="Genomic_DNA"/>
</dbReference>
<keyword evidence="7" id="KW-1185">Reference proteome</keyword>
<organism evidence="6 7">
    <name type="scientific">Rhizobium binae</name>
    <dbReference type="NCBI Taxonomy" id="1138190"/>
    <lineage>
        <taxon>Bacteria</taxon>
        <taxon>Pseudomonadati</taxon>
        <taxon>Pseudomonadota</taxon>
        <taxon>Alphaproteobacteria</taxon>
        <taxon>Hyphomicrobiales</taxon>
        <taxon>Rhizobiaceae</taxon>
        <taxon>Rhizobium/Agrobacterium group</taxon>
        <taxon>Rhizobium</taxon>
    </lineage>
</organism>
<feature type="transmembrane region" description="Helical" evidence="5">
    <location>
        <begin position="168"/>
        <end position="188"/>
    </location>
</feature>
<evidence type="ECO:0000313" key="7">
    <source>
        <dbReference type="Proteomes" id="UP001549077"/>
    </source>
</evidence>
<keyword evidence="4 5" id="KW-0472">Membrane</keyword>
<name>A0ABV2MKE3_9HYPH</name>